<evidence type="ECO:0000256" key="1">
    <source>
        <dbReference type="ARBA" id="ARBA00002963"/>
    </source>
</evidence>
<sequence>MSIFSRLFGEAGVKNVVTIFHEPASASSVRVVNLLKQAQANSSTTTTIDQASSTDQHKAEQHEFDLEVQEQPPTSDQVETILTYLGADNASKVVEGATNQEEAVRKFKLNANSFIKPLVVDWNAGKVVVGDNQSEILRLVKESRS</sequence>
<dbReference type="Proteomes" id="UP001521116">
    <property type="component" value="Unassembled WGS sequence"/>
</dbReference>
<reference evidence="8 9" key="1">
    <citation type="submission" date="2024-02" db="EMBL/GenBank/DDBJ databases">
        <title>De novo assembly and annotation of 12 fungi associated with fruit tree decline syndrome in Ontario, Canada.</title>
        <authorList>
            <person name="Sulman M."/>
            <person name="Ellouze W."/>
            <person name="Ilyukhin E."/>
        </authorList>
    </citation>
    <scope>NUCLEOTIDE SEQUENCE [LARGE SCALE GENOMIC DNA]</scope>
    <source>
        <strain evidence="8 9">M1-105</strain>
    </source>
</reference>
<dbReference type="EMBL" id="JAJVDC020000024">
    <property type="protein sequence ID" value="KAL1633089.1"/>
    <property type="molecule type" value="Genomic_DNA"/>
</dbReference>
<evidence type="ECO:0000256" key="3">
    <source>
        <dbReference type="ARBA" id="ARBA00009734"/>
    </source>
</evidence>
<evidence type="ECO:0008006" key="10">
    <source>
        <dbReference type="Google" id="ProtNLM"/>
    </source>
</evidence>
<dbReference type="InterPro" id="IPR012882">
    <property type="entry name" value="Fmp46"/>
</dbReference>
<evidence type="ECO:0000256" key="6">
    <source>
        <dbReference type="ARBA" id="ARBA00023128"/>
    </source>
</evidence>
<keyword evidence="5" id="KW-0560">Oxidoreductase</keyword>
<keyword evidence="9" id="KW-1185">Reference proteome</keyword>
<name>A0ABR3T0H3_9PEZI</name>
<feature type="compositionally biased region" description="Basic and acidic residues" evidence="7">
    <location>
        <begin position="55"/>
        <end position="65"/>
    </location>
</feature>
<dbReference type="Pfam" id="PF07955">
    <property type="entry name" value="DUF1687"/>
    <property type="match status" value="1"/>
</dbReference>
<comment type="function">
    <text evidence="1">Putative mitochondrial redox protein which could be involved in the reduction of small toxic molecules.</text>
</comment>
<feature type="compositionally biased region" description="Polar residues" evidence="7">
    <location>
        <begin position="42"/>
        <end position="54"/>
    </location>
</feature>
<dbReference type="PANTHER" id="PTHR28071">
    <property type="entry name" value="REDOX PROTEIN FMP46, MITOCHONDRIAL-RELATED"/>
    <property type="match status" value="1"/>
</dbReference>
<evidence type="ECO:0000256" key="5">
    <source>
        <dbReference type="ARBA" id="ARBA00023002"/>
    </source>
</evidence>
<gene>
    <name evidence="8" type="ORF">SLS56_003160</name>
</gene>
<evidence type="ECO:0000256" key="2">
    <source>
        <dbReference type="ARBA" id="ARBA00004173"/>
    </source>
</evidence>
<comment type="subcellular location">
    <subcellularLocation>
        <location evidence="2">Mitochondrion</location>
    </subcellularLocation>
</comment>
<accession>A0ABR3T0H3</accession>
<feature type="region of interest" description="Disordered" evidence="7">
    <location>
        <begin position="42"/>
        <end position="74"/>
    </location>
</feature>
<dbReference type="Gene3D" id="3.40.30.10">
    <property type="entry name" value="Glutaredoxin"/>
    <property type="match status" value="1"/>
</dbReference>
<proteinExistence type="inferred from homology"/>
<keyword evidence="4" id="KW-0809">Transit peptide</keyword>
<dbReference type="SUPFAM" id="SSF52833">
    <property type="entry name" value="Thioredoxin-like"/>
    <property type="match status" value="1"/>
</dbReference>
<evidence type="ECO:0000256" key="4">
    <source>
        <dbReference type="ARBA" id="ARBA00022946"/>
    </source>
</evidence>
<protein>
    <recommendedName>
        <fullName evidence="10">Duf1687 domain containing protein</fullName>
    </recommendedName>
</protein>
<evidence type="ECO:0000313" key="8">
    <source>
        <dbReference type="EMBL" id="KAL1633089.1"/>
    </source>
</evidence>
<organism evidence="8 9">
    <name type="scientific">Neofusicoccum ribis</name>
    <dbReference type="NCBI Taxonomy" id="45134"/>
    <lineage>
        <taxon>Eukaryota</taxon>
        <taxon>Fungi</taxon>
        <taxon>Dikarya</taxon>
        <taxon>Ascomycota</taxon>
        <taxon>Pezizomycotina</taxon>
        <taxon>Dothideomycetes</taxon>
        <taxon>Dothideomycetes incertae sedis</taxon>
        <taxon>Botryosphaeriales</taxon>
        <taxon>Botryosphaeriaceae</taxon>
        <taxon>Neofusicoccum</taxon>
    </lineage>
</organism>
<comment type="caution">
    <text evidence="8">The sequence shown here is derived from an EMBL/GenBank/DDBJ whole genome shotgun (WGS) entry which is preliminary data.</text>
</comment>
<comment type="similarity">
    <text evidence="3">Belongs to the FMP46 family.</text>
</comment>
<evidence type="ECO:0000256" key="7">
    <source>
        <dbReference type="SAM" id="MobiDB-lite"/>
    </source>
</evidence>
<keyword evidence="6" id="KW-0496">Mitochondrion</keyword>
<evidence type="ECO:0000313" key="9">
    <source>
        <dbReference type="Proteomes" id="UP001521116"/>
    </source>
</evidence>
<dbReference type="PANTHER" id="PTHR28071:SF1">
    <property type="entry name" value="REDOX PROTEIN FMP46, MITOCHONDRIAL-RELATED"/>
    <property type="match status" value="1"/>
</dbReference>
<dbReference type="InterPro" id="IPR036249">
    <property type="entry name" value="Thioredoxin-like_sf"/>
</dbReference>